<gene>
    <name evidence="7" type="ORF">SNAT2548_LOCUS27523</name>
</gene>
<sequence>MSLCSNDFRPSCGKSVPLLATCVMHVAGVLPPPPDMTVQLPIAMHIRGEYELLRAQRVINTAPRSRRGPSAPARHVQQRLEEPFLCSSRGSVPQRQELKLRTADDIGVVVVTARQHLHTRARHINGTWGRRFRRLHYASSSRGASGSLLHGDILRGLWGIRPPPLFNDLFEPDSYESSLYKGHIGFGRLFKKHPNLPWYGLVGDDAYLFDDYLVQALHSASGHPGRDPVCAGYVARLPTDPLLMALYSMMKGCTAVFGDEEEDFIHCLHEGQARVLRYSNATFVYGAAIFCSQAAMQLMAPFLRDELVTGVLEHWNGPILGHDMSSHFLDLTPVSDIVLGVCMAQLGIRLSDFVADGFWGGDRLPGSIPDAEEADPAYRRGLAPVRLADASRPAVWHKLETQARP</sequence>
<comment type="caution">
    <text evidence="7">The sequence shown here is derived from an EMBL/GenBank/DDBJ whole genome shotgun (WGS) entry which is preliminary data.</text>
</comment>
<name>A0A812SLC8_9DINO</name>
<evidence type="ECO:0000256" key="6">
    <source>
        <dbReference type="ARBA" id="ARBA00023136"/>
    </source>
</evidence>
<keyword evidence="5" id="KW-1133">Transmembrane helix</keyword>
<dbReference type="EMBL" id="CAJNDS010002475">
    <property type="protein sequence ID" value="CAE7490861.1"/>
    <property type="molecule type" value="Genomic_DNA"/>
</dbReference>
<keyword evidence="4" id="KW-0735">Signal-anchor</keyword>
<comment type="subcellular location">
    <subcellularLocation>
        <location evidence="1">Membrane</location>
        <topology evidence="1">Single-pass type II membrane protein</topology>
    </subcellularLocation>
</comment>
<dbReference type="OrthoDB" id="431428at2759"/>
<evidence type="ECO:0000313" key="7">
    <source>
        <dbReference type="EMBL" id="CAE7490861.1"/>
    </source>
</evidence>
<dbReference type="PANTHER" id="PTHR23033">
    <property type="entry name" value="BETA1,3-GALACTOSYLTRANSFERASE"/>
    <property type="match status" value="1"/>
</dbReference>
<dbReference type="GO" id="GO:0016020">
    <property type="term" value="C:membrane"/>
    <property type="evidence" value="ECO:0007669"/>
    <property type="project" value="UniProtKB-SubCell"/>
</dbReference>
<evidence type="ECO:0000313" key="8">
    <source>
        <dbReference type="Proteomes" id="UP000604046"/>
    </source>
</evidence>
<dbReference type="AlphaFoldDB" id="A0A812SLC8"/>
<dbReference type="InterPro" id="IPR026050">
    <property type="entry name" value="C1GALT1/C1GALT1_chp1"/>
</dbReference>
<keyword evidence="8" id="KW-1185">Reference proteome</keyword>
<evidence type="ECO:0000256" key="1">
    <source>
        <dbReference type="ARBA" id="ARBA00004606"/>
    </source>
</evidence>
<organism evidence="7 8">
    <name type="scientific">Symbiodinium natans</name>
    <dbReference type="NCBI Taxonomy" id="878477"/>
    <lineage>
        <taxon>Eukaryota</taxon>
        <taxon>Sar</taxon>
        <taxon>Alveolata</taxon>
        <taxon>Dinophyceae</taxon>
        <taxon>Suessiales</taxon>
        <taxon>Symbiodiniaceae</taxon>
        <taxon>Symbiodinium</taxon>
    </lineage>
</organism>
<keyword evidence="3" id="KW-0812">Transmembrane</keyword>
<comment type="similarity">
    <text evidence="2">Belongs to the glycosyltransferase 31 family. Beta3-Gal-T subfamily.</text>
</comment>
<dbReference type="Gene3D" id="3.90.550.50">
    <property type="match status" value="1"/>
</dbReference>
<evidence type="ECO:0000256" key="3">
    <source>
        <dbReference type="ARBA" id="ARBA00022692"/>
    </source>
</evidence>
<keyword evidence="6" id="KW-0472">Membrane</keyword>
<reference evidence="7" key="1">
    <citation type="submission" date="2021-02" db="EMBL/GenBank/DDBJ databases">
        <authorList>
            <person name="Dougan E. K."/>
            <person name="Rhodes N."/>
            <person name="Thang M."/>
            <person name="Chan C."/>
        </authorList>
    </citation>
    <scope>NUCLEOTIDE SEQUENCE</scope>
</reference>
<protein>
    <submittedName>
        <fullName evidence="7">Uncharacterized protein</fullName>
    </submittedName>
</protein>
<accession>A0A812SLC8</accession>
<evidence type="ECO:0000256" key="4">
    <source>
        <dbReference type="ARBA" id="ARBA00022968"/>
    </source>
</evidence>
<evidence type="ECO:0000256" key="5">
    <source>
        <dbReference type="ARBA" id="ARBA00022989"/>
    </source>
</evidence>
<dbReference type="Proteomes" id="UP000604046">
    <property type="component" value="Unassembled WGS sequence"/>
</dbReference>
<proteinExistence type="inferred from homology"/>
<evidence type="ECO:0000256" key="2">
    <source>
        <dbReference type="ARBA" id="ARBA00006462"/>
    </source>
</evidence>